<name>W7YF02_9BACT</name>
<evidence type="ECO:0000256" key="4">
    <source>
        <dbReference type="ARBA" id="ARBA00023317"/>
    </source>
</evidence>
<evidence type="ECO:0000313" key="5">
    <source>
        <dbReference type="EMBL" id="GAF03011.1"/>
    </source>
</evidence>
<evidence type="ECO:0000256" key="2">
    <source>
        <dbReference type="ARBA" id="ARBA00023145"/>
    </source>
</evidence>
<dbReference type="InterPro" id="IPR003817">
    <property type="entry name" value="PS_Dcarbxylase"/>
</dbReference>
<keyword evidence="2" id="KW-0865">Zymogen</keyword>
<dbReference type="PANTHER" id="PTHR10067:SF17">
    <property type="entry name" value="PHOSPHATIDYLSERINE DECARBOXYLASE PROENZYME 2"/>
    <property type="match status" value="1"/>
</dbReference>
<dbReference type="Proteomes" id="UP000019402">
    <property type="component" value="Unassembled WGS sequence"/>
</dbReference>
<dbReference type="eggNOG" id="COG0688">
    <property type="taxonomic scope" value="Bacteria"/>
</dbReference>
<comment type="caution">
    <text evidence="5">The sequence shown here is derived from an EMBL/GenBank/DDBJ whole genome shotgun (WGS) entry which is preliminary data.</text>
</comment>
<keyword evidence="1" id="KW-0210">Decarboxylase</keyword>
<dbReference type="AlphaFoldDB" id="W7YF02"/>
<evidence type="ECO:0000256" key="1">
    <source>
        <dbReference type="ARBA" id="ARBA00022793"/>
    </source>
</evidence>
<dbReference type="Pfam" id="PF02666">
    <property type="entry name" value="PS_Dcarbxylase"/>
    <property type="match status" value="1"/>
</dbReference>
<keyword evidence="3" id="KW-0456">Lyase</keyword>
<dbReference type="GO" id="GO:0004609">
    <property type="term" value="F:phosphatidylserine decarboxylase activity"/>
    <property type="evidence" value="ECO:0007669"/>
    <property type="project" value="InterPro"/>
</dbReference>
<accession>W7YF02</accession>
<organism evidence="5 6">
    <name type="scientific">Saccharicrinis fermentans DSM 9555 = JCM 21142</name>
    <dbReference type="NCBI Taxonomy" id="869213"/>
    <lineage>
        <taxon>Bacteria</taxon>
        <taxon>Pseudomonadati</taxon>
        <taxon>Bacteroidota</taxon>
        <taxon>Bacteroidia</taxon>
        <taxon>Marinilabiliales</taxon>
        <taxon>Marinilabiliaceae</taxon>
        <taxon>Saccharicrinis</taxon>
    </lineage>
</organism>
<keyword evidence="4" id="KW-0670">Pyruvate</keyword>
<gene>
    <name evidence="5" type="ORF">JCM21142_41664</name>
</gene>
<dbReference type="EMBL" id="BAMD01000016">
    <property type="protein sequence ID" value="GAF03011.1"/>
    <property type="molecule type" value="Genomic_DNA"/>
</dbReference>
<dbReference type="GO" id="GO:0008654">
    <property type="term" value="P:phospholipid biosynthetic process"/>
    <property type="evidence" value="ECO:0007669"/>
    <property type="project" value="InterPro"/>
</dbReference>
<dbReference type="PANTHER" id="PTHR10067">
    <property type="entry name" value="PHOSPHATIDYLSERINE DECARBOXYLASE"/>
    <property type="match status" value="1"/>
</dbReference>
<evidence type="ECO:0000256" key="3">
    <source>
        <dbReference type="ARBA" id="ARBA00023239"/>
    </source>
</evidence>
<dbReference type="STRING" id="869213.GCA_000517085_02344"/>
<evidence type="ECO:0000313" key="6">
    <source>
        <dbReference type="Proteomes" id="UP000019402"/>
    </source>
</evidence>
<protein>
    <submittedName>
        <fullName evidence="5">Phosphatidylserine decarboxylase proenzyme</fullName>
    </submittedName>
</protein>
<proteinExistence type="predicted"/>
<keyword evidence="6" id="KW-1185">Reference proteome</keyword>
<sequence>MDAINYVERSTKTVKKEMIVAKGVLNWLYYTPSGKLTLHMLLKRKFASTVVGHFMSSPLSVNQVNKFIEKYKIDLSQYYSDNGYKCFNDFFYRKLRPGKRIIGDRLVSPADGKVLAFQDISHITSFFIKGSEFKLHEFLKDKNLAKKYNDGSMYIVRLAPTDYHRFHFPVSGRVSETKSLKGRYFSVSPVAMKKNIRIFSQNRRVYTIINSEEYGDVLMAEIGAALVVVLFKRMNLIRIYRKVKKKVILPTVVLRWF</sequence>
<reference evidence="5 6" key="1">
    <citation type="journal article" date="2014" name="Genome Announc.">
        <title>Draft Genome Sequence of Cytophaga fermentans JCM 21142T, a Facultative Anaerobe Isolated from Marine Mud.</title>
        <authorList>
            <person name="Starns D."/>
            <person name="Oshima K."/>
            <person name="Suda W."/>
            <person name="Iino T."/>
            <person name="Yuki M."/>
            <person name="Inoue J."/>
            <person name="Kitamura K."/>
            <person name="Iida T."/>
            <person name="Darby A."/>
            <person name="Hattori M."/>
            <person name="Ohkuma M."/>
        </authorList>
    </citation>
    <scope>NUCLEOTIDE SEQUENCE [LARGE SCALE GENOMIC DNA]</scope>
    <source>
        <strain evidence="5 6">JCM 21142</strain>
    </source>
</reference>